<reference evidence="2" key="1">
    <citation type="journal article" date="2023" name="Science">
        <title>Genome structures resolve the early diversification of teleost fishes.</title>
        <authorList>
            <person name="Parey E."/>
            <person name="Louis A."/>
            <person name="Montfort J."/>
            <person name="Bouchez O."/>
            <person name="Roques C."/>
            <person name="Iampietro C."/>
            <person name="Lluch J."/>
            <person name="Castinel A."/>
            <person name="Donnadieu C."/>
            <person name="Desvignes T."/>
            <person name="Floi Bucao C."/>
            <person name="Jouanno E."/>
            <person name="Wen M."/>
            <person name="Mejri S."/>
            <person name="Dirks R."/>
            <person name="Jansen H."/>
            <person name="Henkel C."/>
            <person name="Chen W.J."/>
            <person name="Zahm M."/>
            <person name="Cabau C."/>
            <person name="Klopp C."/>
            <person name="Thompson A.W."/>
            <person name="Robinson-Rechavi M."/>
            <person name="Braasch I."/>
            <person name="Lecointre G."/>
            <person name="Bobe J."/>
            <person name="Postlethwait J.H."/>
            <person name="Berthelot C."/>
            <person name="Roest Crollius H."/>
            <person name="Guiguen Y."/>
        </authorList>
    </citation>
    <scope>NUCLEOTIDE SEQUENCE</scope>
    <source>
        <strain evidence="2">NC1722</strain>
    </source>
</reference>
<keyword evidence="3" id="KW-1185">Reference proteome</keyword>
<dbReference type="EMBL" id="JAINUG010000174">
    <property type="protein sequence ID" value="KAJ8390054.1"/>
    <property type="molecule type" value="Genomic_DNA"/>
</dbReference>
<proteinExistence type="predicted"/>
<dbReference type="AlphaFoldDB" id="A0AAD7RTE3"/>
<gene>
    <name evidence="2" type="ORF">AAFF_G00110680</name>
</gene>
<accession>A0AAD7RTE3</accession>
<feature type="compositionally biased region" description="Polar residues" evidence="1">
    <location>
        <begin position="57"/>
        <end position="85"/>
    </location>
</feature>
<protein>
    <submittedName>
        <fullName evidence="2">Uncharacterized protein</fullName>
    </submittedName>
</protein>
<dbReference type="Proteomes" id="UP001221898">
    <property type="component" value="Unassembled WGS sequence"/>
</dbReference>
<sequence>MIVSDLKTTRNEGYLLSPALCNHADPEHTRSGYRPWAINLTGSGMQREGCRHHSPNPRLSDSHINTAVGNTTSLEESSSKAQQHSLPPRQSEANLRVKQTHRDPHCS</sequence>
<evidence type="ECO:0000313" key="2">
    <source>
        <dbReference type="EMBL" id="KAJ8390054.1"/>
    </source>
</evidence>
<feature type="region of interest" description="Disordered" evidence="1">
    <location>
        <begin position="44"/>
        <end position="107"/>
    </location>
</feature>
<name>A0AAD7RTE3_9TELE</name>
<evidence type="ECO:0000313" key="3">
    <source>
        <dbReference type="Proteomes" id="UP001221898"/>
    </source>
</evidence>
<organism evidence="2 3">
    <name type="scientific">Aldrovandia affinis</name>
    <dbReference type="NCBI Taxonomy" id="143900"/>
    <lineage>
        <taxon>Eukaryota</taxon>
        <taxon>Metazoa</taxon>
        <taxon>Chordata</taxon>
        <taxon>Craniata</taxon>
        <taxon>Vertebrata</taxon>
        <taxon>Euteleostomi</taxon>
        <taxon>Actinopterygii</taxon>
        <taxon>Neopterygii</taxon>
        <taxon>Teleostei</taxon>
        <taxon>Notacanthiformes</taxon>
        <taxon>Halosauridae</taxon>
        <taxon>Aldrovandia</taxon>
    </lineage>
</organism>
<comment type="caution">
    <text evidence="2">The sequence shown here is derived from an EMBL/GenBank/DDBJ whole genome shotgun (WGS) entry which is preliminary data.</text>
</comment>
<evidence type="ECO:0000256" key="1">
    <source>
        <dbReference type="SAM" id="MobiDB-lite"/>
    </source>
</evidence>